<dbReference type="EC" id="3.2.1.-" evidence="10"/>
<evidence type="ECO:0000256" key="4">
    <source>
        <dbReference type="ARBA" id="ARBA00022723"/>
    </source>
</evidence>
<feature type="non-terminal residue" evidence="11">
    <location>
        <position position="205"/>
    </location>
</feature>
<comment type="catalytic activity">
    <reaction evidence="9">
        <text>N(4)-(alpha-D-Man-(1-&gt;2)-alpha-D-Man-(1-&gt;2)-alpha-D-Man-(1-&gt;3)-[alpha-D-Man-(1-&gt;2)-alpha-D-Man-(1-&gt;3)-[alpha-D-Man-(1-&gt;2)-alpha-D-Man-(1-&gt;6)]-alpha-D-Man-(1-&gt;6)]-beta-D-Man-(1-&gt;4)-beta-D-GlcNAc-(1-&gt;4)-beta-D-GlcNAc)-L-asparaginyl-[protein] (N-glucan mannose isomer 9A1,2,3B1,2,3) + 4 H2O = N(4)-(alpha-D-Man-(1-&gt;3)-[alpha-D-Man-(1-&gt;3)-[alpha-D-Man-(1-&gt;6)]-alpha-D-Man-(1-&gt;6)]-beta-D-Man-(1-&gt;4)-beta-D-GlcNAc-(1-&gt;4)-beta-D-GlcNAc)-L-asparaginyl-[protein] (N-glucan mannose isomer 5A1,2) + 4 beta-D-mannose</text>
        <dbReference type="Rhea" id="RHEA:56008"/>
        <dbReference type="Rhea" id="RHEA-COMP:14356"/>
        <dbReference type="Rhea" id="RHEA-COMP:14367"/>
        <dbReference type="ChEBI" id="CHEBI:15377"/>
        <dbReference type="ChEBI" id="CHEBI:28563"/>
        <dbReference type="ChEBI" id="CHEBI:59087"/>
        <dbReference type="ChEBI" id="CHEBI:139493"/>
        <dbReference type="EC" id="3.2.1.113"/>
    </reaction>
</comment>
<protein>
    <recommendedName>
        <fullName evidence="10">alpha-1,2-Mannosidase</fullName>
        <ecNumber evidence="10">3.2.1.-</ecNumber>
    </recommendedName>
</protein>
<dbReference type="Pfam" id="PF01532">
    <property type="entry name" value="Glyco_hydro_47"/>
    <property type="match status" value="1"/>
</dbReference>
<keyword evidence="5 10" id="KW-0378">Hydrolase</keyword>
<evidence type="ECO:0000256" key="7">
    <source>
        <dbReference type="ARBA" id="ARBA00023157"/>
    </source>
</evidence>
<dbReference type="PANTHER" id="PTHR11742">
    <property type="entry name" value="MANNOSYL-OLIGOSACCHARIDE ALPHA-1,2-MANNOSIDASE-RELATED"/>
    <property type="match status" value="1"/>
</dbReference>
<evidence type="ECO:0000256" key="3">
    <source>
        <dbReference type="ARBA" id="ARBA00007658"/>
    </source>
</evidence>
<keyword evidence="10" id="KW-0326">Glycosidase</keyword>
<dbReference type="EMBL" id="JTDY01010579">
    <property type="protein sequence ID" value="KOB58166.1"/>
    <property type="molecule type" value="Genomic_DNA"/>
</dbReference>
<evidence type="ECO:0000256" key="10">
    <source>
        <dbReference type="RuleBase" id="RU361193"/>
    </source>
</evidence>
<dbReference type="InterPro" id="IPR012341">
    <property type="entry name" value="6hp_glycosidase-like_sf"/>
</dbReference>
<comment type="pathway">
    <text evidence="2">Protein modification; protein glycosylation.</text>
</comment>
<comment type="cofactor">
    <cofactor evidence="1">
        <name>Ca(2+)</name>
        <dbReference type="ChEBI" id="CHEBI:29108"/>
    </cofactor>
</comment>
<dbReference type="PANTHER" id="PTHR11742:SF55">
    <property type="entry name" value="ENDOPLASMIC RETICULUM MANNOSYL-OLIGOSACCHARIDE 1,2-ALPHA-MANNOSIDASE"/>
    <property type="match status" value="1"/>
</dbReference>
<dbReference type="GO" id="GO:0005975">
    <property type="term" value="P:carbohydrate metabolic process"/>
    <property type="evidence" value="ECO:0007669"/>
    <property type="project" value="InterPro"/>
</dbReference>
<proteinExistence type="inferred from homology"/>
<comment type="similarity">
    <text evidence="3 10">Belongs to the glycosyl hydrolase 47 family.</text>
</comment>
<dbReference type="STRING" id="104452.A0A0L7K517"/>
<evidence type="ECO:0000256" key="5">
    <source>
        <dbReference type="ARBA" id="ARBA00022801"/>
    </source>
</evidence>
<comment type="catalytic activity">
    <reaction evidence="8">
        <text>N(4)-(alpha-D-Man-(1-&gt;2)-alpha-D-Man-(1-&gt;2)-alpha-D-Man-(1-&gt;3)-[alpha-D-Man-(1-&gt;3)-[alpha-D-Man-(1-&gt;2)-alpha-D-Man-(1-&gt;6)]-alpha-D-Man-(1-&gt;6)]-beta-D-Man-(1-&gt;4)-beta-D-GlcNAc-(1-&gt;4)-beta-D-GlcNAc)-L-asparaginyl-[protein] (N-glucan mannose isomer 8A1,2,3B1,3) + 3 H2O = N(4)-(alpha-D-Man-(1-&gt;3)-[alpha-D-Man-(1-&gt;3)-[alpha-D-Man-(1-&gt;6)]-alpha-D-Man-(1-&gt;6)]-beta-D-Man-(1-&gt;4)-beta-D-GlcNAc-(1-&gt;4)-beta-D-GlcNAc)-L-asparaginyl-[protein] (N-glucan mannose isomer 5A1,2) + 3 beta-D-mannose</text>
        <dbReference type="Rhea" id="RHEA:56028"/>
        <dbReference type="Rhea" id="RHEA-COMP:14358"/>
        <dbReference type="Rhea" id="RHEA-COMP:14367"/>
        <dbReference type="ChEBI" id="CHEBI:15377"/>
        <dbReference type="ChEBI" id="CHEBI:28563"/>
        <dbReference type="ChEBI" id="CHEBI:59087"/>
        <dbReference type="ChEBI" id="CHEBI:60628"/>
        <dbReference type="EC" id="3.2.1.113"/>
    </reaction>
</comment>
<dbReference type="InterPro" id="IPR050749">
    <property type="entry name" value="Glycosyl_Hydrolase_47"/>
</dbReference>
<dbReference type="AlphaFoldDB" id="A0A0L7K517"/>
<evidence type="ECO:0000256" key="1">
    <source>
        <dbReference type="ARBA" id="ARBA00001913"/>
    </source>
</evidence>
<keyword evidence="6" id="KW-0106">Calcium</keyword>
<evidence type="ECO:0000313" key="11">
    <source>
        <dbReference type="EMBL" id="KOB58166.1"/>
    </source>
</evidence>
<dbReference type="SUPFAM" id="SSF48225">
    <property type="entry name" value="Seven-hairpin glycosidases"/>
    <property type="match status" value="1"/>
</dbReference>
<evidence type="ECO:0000256" key="2">
    <source>
        <dbReference type="ARBA" id="ARBA00004922"/>
    </source>
</evidence>
<evidence type="ECO:0000256" key="9">
    <source>
        <dbReference type="ARBA" id="ARBA00048605"/>
    </source>
</evidence>
<dbReference type="GO" id="GO:0005509">
    <property type="term" value="F:calcium ion binding"/>
    <property type="evidence" value="ECO:0007669"/>
    <property type="project" value="InterPro"/>
</dbReference>
<dbReference type="GO" id="GO:0004571">
    <property type="term" value="F:mannosyl-oligosaccharide 1,2-alpha-mannosidase activity"/>
    <property type="evidence" value="ECO:0007669"/>
    <property type="project" value="UniProtKB-EC"/>
</dbReference>
<dbReference type="InterPro" id="IPR001382">
    <property type="entry name" value="Glyco_hydro_47"/>
</dbReference>
<name>A0A0L7K517_OPEBR</name>
<dbReference type="GO" id="GO:0005783">
    <property type="term" value="C:endoplasmic reticulum"/>
    <property type="evidence" value="ECO:0007669"/>
    <property type="project" value="TreeGrafter"/>
</dbReference>
<organism evidence="11 12">
    <name type="scientific">Operophtera brumata</name>
    <name type="common">Winter moth</name>
    <name type="synonym">Phalaena brumata</name>
    <dbReference type="NCBI Taxonomy" id="104452"/>
    <lineage>
        <taxon>Eukaryota</taxon>
        <taxon>Metazoa</taxon>
        <taxon>Ecdysozoa</taxon>
        <taxon>Arthropoda</taxon>
        <taxon>Hexapoda</taxon>
        <taxon>Insecta</taxon>
        <taxon>Pterygota</taxon>
        <taxon>Neoptera</taxon>
        <taxon>Endopterygota</taxon>
        <taxon>Lepidoptera</taxon>
        <taxon>Glossata</taxon>
        <taxon>Ditrysia</taxon>
        <taxon>Geometroidea</taxon>
        <taxon>Geometridae</taxon>
        <taxon>Larentiinae</taxon>
        <taxon>Operophtera</taxon>
    </lineage>
</organism>
<reference evidence="11 12" key="1">
    <citation type="journal article" date="2015" name="Genome Biol. Evol.">
        <title>The genome of winter moth (Operophtera brumata) provides a genomic perspective on sexual dimorphism and phenology.</title>
        <authorList>
            <person name="Derks M.F."/>
            <person name="Smit S."/>
            <person name="Salis L."/>
            <person name="Schijlen E."/>
            <person name="Bossers A."/>
            <person name="Mateman C."/>
            <person name="Pijl A.S."/>
            <person name="de Ridder D."/>
            <person name="Groenen M.A."/>
            <person name="Visser M.E."/>
            <person name="Megens H.J."/>
        </authorList>
    </citation>
    <scope>NUCLEOTIDE SEQUENCE [LARGE SCALE GENOMIC DNA]</scope>
    <source>
        <strain evidence="11">WM2013NL</strain>
        <tissue evidence="11">Head and thorax</tissue>
    </source>
</reference>
<keyword evidence="7" id="KW-1015">Disulfide bond</keyword>
<sequence>MKLPNLEAHLELSEGESDSTVPESILNKWRRKSDSTLDIPELGVSHRKIIREVLKNVSLVNEHVAEATEVETVNEPAKPVLFTGPINDRQRAVVESFKFAWKGYKKHAWGHDNLKPVSGMASDWFSLGLTILDLGDRLMSAFSSPSGIPYSDVNLGQRTAHAPEWSHYSTTAEKHGLVPIFINPNTGQFLQYATITLGARGDSYY</sequence>
<dbReference type="InterPro" id="IPR036026">
    <property type="entry name" value="Seven-hairpin_glycosidases"/>
</dbReference>
<keyword evidence="4" id="KW-0479">Metal-binding</keyword>
<dbReference type="Gene3D" id="1.50.10.10">
    <property type="match status" value="3"/>
</dbReference>
<dbReference type="PRINTS" id="PR00747">
    <property type="entry name" value="GLYHDRLASE47"/>
</dbReference>
<dbReference type="GO" id="GO:0016020">
    <property type="term" value="C:membrane"/>
    <property type="evidence" value="ECO:0007669"/>
    <property type="project" value="InterPro"/>
</dbReference>
<evidence type="ECO:0000256" key="8">
    <source>
        <dbReference type="ARBA" id="ARBA00047669"/>
    </source>
</evidence>
<keyword evidence="12" id="KW-1185">Reference proteome</keyword>
<comment type="caution">
    <text evidence="11">The sequence shown here is derived from an EMBL/GenBank/DDBJ whole genome shotgun (WGS) entry which is preliminary data.</text>
</comment>
<accession>A0A0L7K517</accession>
<dbReference type="Proteomes" id="UP000037510">
    <property type="component" value="Unassembled WGS sequence"/>
</dbReference>
<gene>
    <name evidence="11" type="ORF">OBRU01_25485</name>
</gene>
<evidence type="ECO:0000313" key="12">
    <source>
        <dbReference type="Proteomes" id="UP000037510"/>
    </source>
</evidence>
<evidence type="ECO:0000256" key="6">
    <source>
        <dbReference type="ARBA" id="ARBA00022837"/>
    </source>
</evidence>